<comment type="caution">
    <text evidence="1">The sequence shown here is derived from an EMBL/GenBank/DDBJ whole genome shotgun (WGS) entry which is preliminary data.</text>
</comment>
<dbReference type="AlphaFoldDB" id="A0A9X2CGK8"/>
<dbReference type="InterPro" id="IPR018636">
    <property type="entry name" value="DUF2058"/>
</dbReference>
<protein>
    <submittedName>
        <fullName evidence="1">DUF2058 domain-containing protein</fullName>
    </submittedName>
</protein>
<keyword evidence="2" id="KW-1185">Reference proteome</keyword>
<name>A0A9X2CGK8_9GAMM</name>
<proteinExistence type="predicted"/>
<sequence length="183" mass="21032">MANALQDQLLKAGLASKQKLRTAKTQKRRDKKANIDDGSEALKQQIADQKKQQALKDKQLNEQRFKEATERGQVRGLITEFKKFAISLPQDAEVKFNYTLNNKIYSLYIDEKIQKSLLNGALGIVRYEDSSYVVPHKLAARVQLLVPEWCGYLWDKHAEDSLEQVADEDDPYADYAIPDDLMW</sequence>
<dbReference type="RefSeq" id="WP_248995172.1">
    <property type="nucleotide sequence ID" value="NZ_JAKIKP010000004.1"/>
</dbReference>
<dbReference type="Proteomes" id="UP001139333">
    <property type="component" value="Unassembled WGS sequence"/>
</dbReference>
<organism evidence="1 2">
    <name type="scientific">Shewanella gaetbuli</name>
    <dbReference type="NCBI Taxonomy" id="220752"/>
    <lineage>
        <taxon>Bacteria</taxon>
        <taxon>Pseudomonadati</taxon>
        <taxon>Pseudomonadota</taxon>
        <taxon>Gammaproteobacteria</taxon>
        <taxon>Alteromonadales</taxon>
        <taxon>Shewanellaceae</taxon>
        <taxon>Shewanella</taxon>
    </lineage>
</organism>
<dbReference type="EMBL" id="JAKIKP010000004">
    <property type="protein sequence ID" value="MCL1142488.1"/>
    <property type="molecule type" value="Genomic_DNA"/>
</dbReference>
<accession>A0A9X2CGK8</accession>
<evidence type="ECO:0000313" key="2">
    <source>
        <dbReference type="Proteomes" id="UP001139333"/>
    </source>
</evidence>
<evidence type="ECO:0000313" key="1">
    <source>
        <dbReference type="EMBL" id="MCL1142488.1"/>
    </source>
</evidence>
<dbReference type="Pfam" id="PF09831">
    <property type="entry name" value="DUF2058"/>
    <property type="match status" value="1"/>
</dbReference>
<gene>
    <name evidence="1" type="ORF">L2672_07260</name>
</gene>
<reference evidence="1" key="1">
    <citation type="submission" date="2022-01" db="EMBL/GenBank/DDBJ databases">
        <title>Whole genome-based taxonomy of the Shewanellaceae.</title>
        <authorList>
            <person name="Martin-Rodriguez A.J."/>
        </authorList>
    </citation>
    <scope>NUCLEOTIDE SEQUENCE</scope>
    <source>
        <strain evidence="1">DSM 16422</strain>
    </source>
</reference>